<dbReference type="EMBL" id="JAEHOC010000070">
    <property type="protein sequence ID" value="KAG2424037.1"/>
    <property type="molecule type" value="Genomic_DNA"/>
</dbReference>
<evidence type="ECO:0000256" key="1">
    <source>
        <dbReference type="SAM" id="MobiDB-lite"/>
    </source>
</evidence>
<keyword evidence="2" id="KW-0472">Membrane</keyword>
<evidence type="ECO:0000313" key="3">
    <source>
        <dbReference type="EMBL" id="KAG2424037.1"/>
    </source>
</evidence>
<keyword evidence="2" id="KW-1133">Transmembrane helix</keyword>
<evidence type="ECO:0000256" key="2">
    <source>
        <dbReference type="SAM" id="Phobius"/>
    </source>
</evidence>
<sequence length="155" mass="16993">MLAKTRASIAAAAPRARARIVVVRLGRVSIVCRAWPWPGRDKPSAPSTSPPAADSANVTMVLTVVGSCLTLFTALYMVLTGLKAEISSDVTDFKSELRSDMSDFKSELRADLRRAEDRWYKVSRDTAALKAVSDARTQPPPPPPKQEKQPDQEQQ</sequence>
<dbReference type="Proteomes" id="UP000650467">
    <property type="component" value="Unassembled WGS sequence"/>
</dbReference>
<organism evidence="3 4">
    <name type="scientific">Chlamydomonas incerta</name>
    <dbReference type="NCBI Taxonomy" id="51695"/>
    <lineage>
        <taxon>Eukaryota</taxon>
        <taxon>Viridiplantae</taxon>
        <taxon>Chlorophyta</taxon>
        <taxon>core chlorophytes</taxon>
        <taxon>Chlorophyceae</taxon>
        <taxon>CS clade</taxon>
        <taxon>Chlamydomonadales</taxon>
        <taxon>Chlamydomonadaceae</taxon>
        <taxon>Chlamydomonas</taxon>
    </lineage>
</organism>
<name>A0A835SFV2_CHLIN</name>
<protein>
    <submittedName>
        <fullName evidence="3">Uncharacterized protein</fullName>
    </submittedName>
</protein>
<feature type="transmembrane region" description="Helical" evidence="2">
    <location>
        <begin position="21"/>
        <end position="38"/>
    </location>
</feature>
<accession>A0A835SFV2</accession>
<comment type="caution">
    <text evidence="3">The sequence shown here is derived from an EMBL/GenBank/DDBJ whole genome shotgun (WGS) entry which is preliminary data.</text>
</comment>
<feature type="transmembrane region" description="Helical" evidence="2">
    <location>
        <begin position="58"/>
        <end position="79"/>
    </location>
</feature>
<keyword evidence="2" id="KW-0812">Transmembrane</keyword>
<dbReference type="AlphaFoldDB" id="A0A835SFV2"/>
<dbReference type="OrthoDB" id="539932at2759"/>
<gene>
    <name evidence="3" type="ORF">HXX76_014860</name>
</gene>
<keyword evidence="4" id="KW-1185">Reference proteome</keyword>
<evidence type="ECO:0000313" key="4">
    <source>
        <dbReference type="Proteomes" id="UP000650467"/>
    </source>
</evidence>
<feature type="region of interest" description="Disordered" evidence="1">
    <location>
        <begin position="130"/>
        <end position="155"/>
    </location>
</feature>
<feature type="compositionally biased region" description="Basic and acidic residues" evidence="1">
    <location>
        <begin position="145"/>
        <end position="155"/>
    </location>
</feature>
<reference evidence="3" key="1">
    <citation type="journal article" date="2020" name="bioRxiv">
        <title>Comparative genomics of Chlamydomonas.</title>
        <authorList>
            <person name="Craig R.J."/>
            <person name="Hasan A.R."/>
            <person name="Ness R.W."/>
            <person name="Keightley P.D."/>
        </authorList>
    </citation>
    <scope>NUCLEOTIDE SEQUENCE</scope>
    <source>
        <strain evidence="3">SAG 7.73</strain>
    </source>
</reference>
<proteinExistence type="predicted"/>